<dbReference type="SFLD" id="SFLDS00029">
    <property type="entry name" value="Radical_SAM"/>
    <property type="match status" value="1"/>
</dbReference>
<dbReference type="Gene3D" id="3.80.30.20">
    <property type="entry name" value="tm_1862 like domain"/>
    <property type="match status" value="1"/>
</dbReference>
<dbReference type="Pfam" id="PF04055">
    <property type="entry name" value="Radical_SAM"/>
    <property type="match status" value="1"/>
</dbReference>
<proteinExistence type="predicted"/>
<dbReference type="PROSITE" id="PS51918">
    <property type="entry name" value="RADICAL_SAM"/>
    <property type="match status" value="1"/>
</dbReference>
<dbReference type="InterPro" id="IPR006638">
    <property type="entry name" value="Elp3/MiaA/NifB-like_rSAM"/>
</dbReference>
<reference evidence="2 3" key="1">
    <citation type="submission" date="2023-10" db="EMBL/GenBank/DDBJ databases">
        <title>Rubellicoccus peritrichatus gen. nov., sp. nov., isolated from an algae of coral reef tank.</title>
        <authorList>
            <person name="Luo J."/>
        </authorList>
    </citation>
    <scope>NUCLEOTIDE SEQUENCE [LARGE SCALE GENOMIC DNA]</scope>
    <source>
        <strain evidence="2 3">CR14</strain>
    </source>
</reference>
<dbReference type="InterPro" id="IPR058240">
    <property type="entry name" value="rSAM_sf"/>
</dbReference>
<accession>A0AAQ3QPR3</accession>
<protein>
    <submittedName>
        <fullName evidence="2">STM4012 family radical SAM protein</fullName>
    </submittedName>
</protein>
<dbReference type="InterPro" id="IPR007197">
    <property type="entry name" value="rSAM"/>
</dbReference>
<organism evidence="2 3">
    <name type="scientific">Rubellicoccus peritrichatus</name>
    <dbReference type="NCBI Taxonomy" id="3080537"/>
    <lineage>
        <taxon>Bacteria</taxon>
        <taxon>Pseudomonadati</taxon>
        <taxon>Verrucomicrobiota</taxon>
        <taxon>Opitutia</taxon>
        <taxon>Puniceicoccales</taxon>
        <taxon>Cerasicoccaceae</taxon>
        <taxon>Rubellicoccus</taxon>
    </lineage>
</organism>
<feature type="domain" description="Radical SAM core" evidence="1">
    <location>
        <begin position="72"/>
        <end position="308"/>
    </location>
</feature>
<dbReference type="GO" id="GO:0003824">
    <property type="term" value="F:catalytic activity"/>
    <property type="evidence" value="ECO:0007669"/>
    <property type="project" value="InterPro"/>
</dbReference>
<dbReference type="Proteomes" id="UP001304300">
    <property type="component" value="Chromosome"/>
</dbReference>
<evidence type="ECO:0000313" key="2">
    <source>
        <dbReference type="EMBL" id="WOO39353.1"/>
    </source>
</evidence>
<dbReference type="GO" id="GO:0005737">
    <property type="term" value="C:cytoplasm"/>
    <property type="evidence" value="ECO:0007669"/>
    <property type="project" value="TreeGrafter"/>
</dbReference>
<dbReference type="RefSeq" id="WP_317831218.1">
    <property type="nucleotide sequence ID" value="NZ_CP136920.1"/>
</dbReference>
<gene>
    <name evidence="2" type="ORF">RZN69_12075</name>
</gene>
<dbReference type="InterPro" id="IPR023404">
    <property type="entry name" value="rSAM_horseshoe"/>
</dbReference>
<dbReference type="PANTHER" id="PTHR13932">
    <property type="entry name" value="COPROPORPHYRINIGEN III OXIDASE"/>
    <property type="match status" value="1"/>
</dbReference>
<dbReference type="SMART" id="SM00729">
    <property type="entry name" value="Elp3"/>
    <property type="match status" value="1"/>
</dbReference>
<name>A0AAQ3QPR3_9BACT</name>
<dbReference type="KEGG" id="puo:RZN69_12075"/>
<keyword evidence="3" id="KW-1185">Reference proteome</keyword>
<dbReference type="InterPro" id="IPR034505">
    <property type="entry name" value="Coproporphyrinogen-III_oxidase"/>
</dbReference>
<evidence type="ECO:0000313" key="3">
    <source>
        <dbReference type="Proteomes" id="UP001304300"/>
    </source>
</evidence>
<dbReference type="GO" id="GO:0051539">
    <property type="term" value="F:4 iron, 4 sulfur cluster binding"/>
    <property type="evidence" value="ECO:0007669"/>
    <property type="project" value="TreeGrafter"/>
</dbReference>
<dbReference type="EMBL" id="CP136920">
    <property type="protein sequence ID" value="WOO39353.1"/>
    <property type="molecule type" value="Genomic_DNA"/>
</dbReference>
<dbReference type="SFLD" id="SFLDG01065">
    <property type="entry name" value="anaerobic_coproporphyrinogen-I"/>
    <property type="match status" value="1"/>
</dbReference>
<dbReference type="CDD" id="cd01335">
    <property type="entry name" value="Radical_SAM"/>
    <property type="match status" value="1"/>
</dbReference>
<sequence length="468" mass="53844">MERPMVKMVSMGIAFHMIPCGQSLMQMEYWSKMTLAEQFYANPYVGYTYAYPHKTAYRKFDVPLSLCDVWAVENQQNLFLYIHIPFCEMRCGFCNLFTTTNPDETVIDHYLTQLEIEIEEMSKTLCPEHRFVRGAFGGGTPSILNPQQLDRLLACLFDKLNFSEQIALSFEVSPHTVTSEKLDMLKQHGIERVSIGVQSFYAHEVKEMGRPQKQDALEKALSLIDSYKFPVFNIDLIYGASQQTVESFKQSIKRALDFGANEIYLYPLYVRPLTGLERLGRKADNRLTLYRAGRDELRKKGFEQVSMRLFRNHDHAKGSLEYCCQEDGMVGLGIGARSYTHHIHYSSEYAVGRNSIKAIIDEYLSKQAKDFREIAYGFQLNDEEQSRRYIIKSLLRTEGLDLHAYEEVFSRNAIDQHKQLQELCRVGLAEATDGMLNLNDKGLELSDAIGPWLFSEVAAEKMKTYQLA</sequence>
<dbReference type="GO" id="GO:0006779">
    <property type="term" value="P:porphyrin-containing compound biosynthetic process"/>
    <property type="evidence" value="ECO:0007669"/>
    <property type="project" value="TreeGrafter"/>
</dbReference>
<dbReference type="SUPFAM" id="SSF102114">
    <property type="entry name" value="Radical SAM enzymes"/>
    <property type="match status" value="1"/>
</dbReference>
<evidence type="ECO:0000259" key="1">
    <source>
        <dbReference type="PROSITE" id="PS51918"/>
    </source>
</evidence>
<dbReference type="NCBIfam" id="NF006067">
    <property type="entry name" value="PRK08208.1"/>
    <property type="match status" value="1"/>
</dbReference>
<dbReference type="AlphaFoldDB" id="A0AAQ3QPR3"/>
<dbReference type="PANTHER" id="PTHR13932:SF5">
    <property type="entry name" value="RADICAL S-ADENOSYL METHIONINE DOMAIN-CONTAINING PROTEIN 1, MITOCHONDRIAL"/>
    <property type="match status" value="1"/>
</dbReference>